<feature type="compositionally biased region" description="Polar residues" evidence="1">
    <location>
        <begin position="64"/>
        <end position="79"/>
    </location>
</feature>
<accession>A0A444TY33</accession>
<organism evidence="2 3">
    <name type="scientific">Acipenser ruthenus</name>
    <name type="common">Sterlet sturgeon</name>
    <dbReference type="NCBI Taxonomy" id="7906"/>
    <lineage>
        <taxon>Eukaryota</taxon>
        <taxon>Metazoa</taxon>
        <taxon>Chordata</taxon>
        <taxon>Craniata</taxon>
        <taxon>Vertebrata</taxon>
        <taxon>Euteleostomi</taxon>
        <taxon>Actinopterygii</taxon>
        <taxon>Chondrostei</taxon>
        <taxon>Acipenseriformes</taxon>
        <taxon>Acipenseridae</taxon>
        <taxon>Acipenser</taxon>
    </lineage>
</organism>
<proteinExistence type="predicted"/>
<keyword evidence="3" id="KW-1185">Reference proteome</keyword>
<evidence type="ECO:0000313" key="3">
    <source>
        <dbReference type="Proteomes" id="UP000289886"/>
    </source>
</evidence>
<dbReference type="EMBL" id="SCEB01215757">
    <property type="protein sequence ID" value="RXM27853.1"/>
    <property type="molecule type" value="Genomic_DNA"/>
</dbReference>
<evidence type="ECO:0000313" key="2">
    <source>
        <dbReference type="EMBL" id="RXM27853.1"/>
    </source>
</evidence>
<gene>
    <name evidence="2" type="ORF">EOD39_10277</name>
</gene>
<comment type="caution">
    <text evidence="2">The sequence shown here is derived from an EMBL/GenBank/DDBJ whole genome shotgun (WGS) entry which is preliminary data.</text>
</comment>
<evidence type="ECO:0000256" key="1">
    <source>
        <dbReference type="SAM" id="MobiDB-lite"/>
    </source>
</evidence>
<feature type="region of interest" description="Disordered" evidence="1">
    <location>
        <begin position="22"/>
        <end position="46"/>
    </location>
</feature>
<dbReference type="AlphaFoldDB" id="A0A444TY33"/>
<protein>
    <submittedName>
        <fullName evidence="2">Uncharacterized protein</fullName>
    </submittedName>
</protein>
<name>A0A444TY33_ACIRT</name>
<dbReference type="Proteomes" id="UP000289886">
    <property type="component" value="Unassembled WGS sequence"/>
</dbReference>
<reference evidence="2 3" key="1">
    <citation type="submission" date="2019-01" db="EMBL/GenBank/DDBJ databases">
        <title>Draft Genome and Complete Hox-Cluster Characterization of the Sterlet Sturgeon (Acipenser ruthenus).</title>
        <authorList>
            <person name="Wei Q."/>
        </authorList>
    </citation>
    <scope>NUCLEOTIDE SEQUENCE [LARGE SCALE GENOMIC DNA]</scope>
    <source>
        <strain evidence="2">WHYD16114868_AA</strain>
        <tissue evidence="2">Blood</tissue>
    </source>
</reference>
<feature type="region of interest" description="Disordered" evidence="1">
    <location>
        <begin position="58"/>
        <end position="79"/>
    </location>
</feature>
<sequence length="79" mass="8721">MLNGWRRKEVEIEAGTWIASPPLHTQSGVAADRGRHQQYPSATEYRRSSLVETRLETPNAGHRCQTTGVVPTSRASSST</sequence>